<name>A0AAD7WWR5_9TELE</name>
<comment type="caution">
    <text evidence="1">The sequence shown here is derived from an EMBL/GenBank/DDBJ whole genome shotgun (WGS) entry which is preliminary data.</text>
</comment>
<dbReference type="Proteomes" id="UP001221898">
    <property type="component" value="Unassembled WGS sequence"/>
</dbReference>
<evidence type="ECO:0000313" key="1">
    <source>
        <dbReference type="EMBL" id="KAJ8411808.1"/>
    </source>
</evidence>
<gene>
    <name evidence="1" type="ORF">AAFF_G00154460</name>
</gene>
<accession>A0AAD7WWR5</accession>
<reference evidence="1" key="1">
    <citation type="journal article" date="2023" name="Science">
        <title>Genome structures resolve the early diversification of teleost fishes.</title>
        <authorList>
            <person name="Parey E."/>
            <person name="Louis A."/>
            <person name="Montfort J."/>
            <person name="Bouchez O."/>
            <person name="Roques C."/>
            <person name="Iampietro C."/>
            <person name="Lluch J."/>
            <person name="Castinel A."/>
            <person name="Donnadieu C."/>
            <person name="Desvignes T."/>
            <person name="Floi Bucao C."/>
            <person name="Jouanno E."/>
            <person name="Wen M."/>
            <person name="Mejri S."/>
            <person name="Dirks R."/>
            <person name="Jansen H."/>
            <person name="Henkel C."/>
            <person name="Chen W.J."/>
            <person name="Zahm M."/>
            <person name="Cabau C."/>
            <person name="Klopp C."/>
            <person name="Thompson A.W."/>
            <person name="Robinson-Rechavi M."/>
            <person name="Braasch I."/>
            <person name="Lecointre G."/>
            <person name="Bobe J."/>
            <person name="Postlethwait J.H."/>
            <person name="Berthelot C."/>
            <person name="Roest Crollius H."/>
            <person name="Guiguen Y."/>
        </authorList>
    </citation>
    <scope>NUCLEOTIDE SEQUENCE</scope>
    <source>
        <strain evidence="1">NC1722</strain>
    </source>
</reference>
<sequence length="81" mass="8868">MARGYTSDSLARLSTEEQIIPIGDASESPTPMALWTAACQLRDPRTPAGDRPASRRRQLCGHAVCTIRTVISLSSFLFFVD</sequence>
<proteinExistence type="predicted"/>
<evidence type="ECO:0000313" key="2">
    <source>
        <dbReference type="Proteomes" id="UP001221898"/>
    </source>
</evidence>
<dbReference type="EMBL" id="JAINUG010000021">
    <property type="protein sequence ID" value="KAJ8411808.1"/>
    <property type="molecule type" value="Genomic_DNA"/>
</dbReference>
<dbReference type="AlphaFoldDB" id="A0AAD7WWR5"/>
<protein>
    <submittedName>
        <fullName evidence="1">Uncharacterized protein</fullName>
    </submittedName>
</protein>
<organism evidence="1 2">
    <name type="scientific">Aldrovandia affinis</name>
    <dbReference type="NCBI Taxonomy" id="143900"/>
    <lineage>
        <taxon>Eukaryota</taxon>
        <taxon>Metazoa</taxon>
        <taxon>Chordata</taxon>
        <taxon>Craniata</taxon>
        <taxon>Vertebrata</taxon>
        <taxon>Euteleostomi</taxon>
        <taxon>Actinopterygii</taxon>
        <taxon>Neopterygii</taxon>
        <taxon>Teleostei</taxon>
        <taxon>Notacanthiformes</taxon>
        <taxon>Halosauridae</taxon>
        <taxon>Aldrovandia</taxon>
    </lineage>
</organism>
<keyword evidence="2" id="KW-1185">Reference proteome</keyword>